<accession>A0A9W8LIY3</accession>
<dbReference type="PROSITE" id="PS50053">
    <property type="entry name" value="UBIQUITIN_2"/>
    <property type="match status" value="1"/>
</dbReference>
<feature type="region of interest" description="Disordered" evidence="1">
    <location>
        <begin position="223"/>
        <end position="278"/>
    </location>
</feature>
<dbReference type="Pfam" id="PF00627">
    <property type="entry name" value="UBA"/>
    <property type="match status" value="1"/>
</dbReference>
<feature type="domain" description="Ubiquitin-like" evidence="3">
    <location>
        <begin position="9"/>
        <end position="79"/>
    </location>
</feature>
<dbReference type="PROSITE" id="PS50030">
    <property type="entry name" value="UBA"/>
    <property type="match status" value="1"/>
</dbReference>
<dbReference type="OrthoDB" id="267397at2759"/>
<evidence type="ECO:0000259" key="2">
    <source>
        <dbReference type="PROSITE" id="PS50030"/>
    </source>
</evidence>
<keyword evidence="5" id="KW-1185">Reference proteome</keyword>
<feature type="compositionally biased region" description="Low complexity" evidence="1">
    <location>
        <begin position="261"/>
        <end position="272"/>
    </location>
</feature>
<feature type="compositionally biased region" description="Pro residues" evidence="1">
    <location>
        <begin position="327"/>
        <end position="349"/>
    </location>
</feature>
<reference evidence="4" key="1">
    <citation type="submission" date="2022-07" db="EMBL/GenBank/DDBJ databases">
        <title>Phylogenomic reconstructions and comparative analyses of Kickxellomycotina fungi.</title>
        <authorList>
            <person name="Reynolds N.K."/>
            <person name="Stajich J.E."/>
            <person name="Barry K."/>
            <person name="Grigoriev I.V."/>
            <person name="Crous P."/>
            <person name="Smith M.E."/>
        </authorList>
    </citation>
    <scope>NUCLEOTIDE SEQUENCE</scope>
    <source>
        <strain evidence="4">NBRC 105414</strain>
    </source>
</reference>
<dbReference type="GO" id="GO:0031593">
    <property type="term" value="F:polyubiquitin modification-dependent protein binding"/>
    <property type="evidence" value="ECO:0007669"/>
    <property type="project" value="TreeGrafter"/>
</dbReference>
<evidence type="ECO:0000259" key="3">
    <source>
        <dbReference type="PROSITE" id="PS50053"/>
    </source>
</evidence>
<dbReference type="InterPro" id="IPR029071">
    <property type="entry name" value="Ubiquitin-like_domsf"/>
</dbReference>
<dbReference type="Gene3D" id="3.10.20.90">
    <property type="entry name" value="Phosphatidylinositol 3-kinase Catalytic Subunit, Chain A, domain 1"/>
    <property type="match status" value="1"/>
</dbReference>
<proteinExistence type="predicted"/>
<feature type="compositionally biased region" description="Polar residues" evidence="1">
    <location>
        <begin position="229"/>
        <end position="239"/>
    </location>
</feature>
<protein>
    <submittedName>
        <fullName evidence="4">Uncharacterized protein</fullName>
    </submittedName>
</protein>
<comment type="caution">
    <text evidence="4">The sequence shown here is derived from an EMBL/GenBank/DDBJ whole genome shotgun (WGS) entry which is preliminary data.</text>
</comment>
<dbReference type="PANTHER" id="PTHR10677">
    <property type="entry name" value="UBIQUILIN"/>
    <property type="match status" value="1"/>
</dbReference>
<gene>
    <name evidence="4" type="ORF">H4R18_002318</name>
</gene>
<dbReference type="FunFam" id="1.10.260.100:FF:000001">
    <property type="entry name" value="Ubiquilin 1"/>
    <property type="match status" value="1"/>
</dbReference>
<dbReference type="InterPro" id="IPR015940">
    <property type="entry name" value="UBA"/>
</dbReference>
<dbReference type="GO" id="GO:0006511">
    <property type="term" value="P:ubiquitin-dependent protein catabolic process"/>
    <property type="evidence" value="ECO:0007669"/>
    <property type="project" value="TreeGrafter"/>
</dbReference>
<dbReference type="SUPFAM" id="SSF54236">
    <property type="entry name" value="Ubiquitin-like"/>
    <property type="match status" value="1"/>
</dbReference>
<dbReference type="Pfam" id="PF00240">
    <property type="entry name" value="ubiquitin"/>
    <property type="match status" value="1"/>
</dbReference>
<dbReference type="Gene3D" id="1.10.8.10">
    <property type="entry name" value="DNA helicase RuvA subunit, C-terminal domain"/>
    <property type="match status" value="1"/>
</dbReference>
<sequence>MDGSPRRGLLLRVRRSDGTTTEHWAAGPEMTVGELKQSLARSMHLPRERIRLVLGGAILADEHTLAHYGIDGSSVIGLVQLAGAAAPGPRNVTGIVSAGQPPPVPLHARNGLAQQPFPVSHQLVRMLMMANPRMREAMENNSELREMMSDPEIMRQGIDAAQNPQLMQELQRNNDRVLYNLEASPGGFEQIRRMYNTIQEPLAMASFFGDRSSLDELNRRRARDMGVTNPDTSKVNTTPLPNPWARRQPRPSMPVGFDVRNSSNSNSNSNNSTPAAQHWQNTNRLARLDISNGQPAAAAAPRRGHHPPAPAPAPAADLSALFGQWRPPAPAPPASAPAPPAPAPAPPAARAPGALSDSDMTRGLEQYRDTLEELEEMGFLDKEKNLRALMETDGDLDRALNIIAGEDDG</sequence>
<dbReference type="InterPro" id="IPR006636">
    <property type="entry name" value="STI1_HS-bd"/>
</dbReference>
<dbReference type="Proteomes" id="UP001140217">
    <property type="component" value="Unassembled WGS sequence"/>
</dbReference>
<dbReference type="AlphaFoldDB" id="A0A9W8LIY3"/>
<dbReference type="Pfam" id="PF23195">
    <property type="entry name" value="UBQLN1"/>
    <property type="match status" value="1"/>
</dbReference>
<dbReference type="InterPro" id="IPR015496">
    <property type="entry name" value="Ubiquilin"/>
</dbReference>
<feature type="domain" description="UBA" evidence="2">
    <location>
        <begin position="365"/>
        <end position="406"/>
    </location>
</feature>
<dbReference type="Gene3D" id="1.10.260.100">
    <property type="match status" value="1"/>
</dbReference>
<dbReference type="PANTHER" id="PTHR10677:SF3">
    <property type="entry name" value="FI07626P-RELATED"/>
    <property type="match status" value="1"/>
</dbReference>
<dbReference type="SUPFAM" id="SSF46934">
    <property type="entry name" value="UBA-like"/>
    <property type="match status" value="1"/>
</dbReference>
<evidence type="ECO:0000256" key="1">
    <source>
        <dbReference type="SAM" id="MobiDB-lite"/>
    </source>
</evidence>
<organism evidence="4 5">
    <name type="scientific">Coemansia javaensis</name>
    <dbReference type="NCBI Taxonomy" id="2761396"/>
    <lineage>
        <taxon>Eukaryota</taxon>
        <taxon>Fungi</taxon>
        <taxon>Fungi incertae sedis</taxon>
        <taxon>Zoopagomycota</taxon>
        <taxon>Kickxellomycotina</taxon>
        <taxon>Kickxellomycetes</taxon>
        <taxon>Kickxellales</taxon>
        <taxon>Kickxellaceae</taxon>
        <taxon>Coemansia</taxon>
    </lineage>
</organism>
<feature type="region of interest" description="Disordered" evidence="1">
    <location>
        <begin position="294"/>
        <end position="365"/>
    </location>
</feature>
<name>A0A9W8LIY3_9FUNG</name>
<dbReference type="SMART" id="SM00213">
    <property type="entry name" value="UBQ"/>
    <property type="match status" value="1"/>
</dbReference>
<dbReference type="GO" id="GO:0005829">
    <property type="term" value="C:cytosol"/>
    <property type="evidence" value="ECO:0007669"/>
    <property type="project" value="TreeGrafter"/>
</dbReference>
<dbReference type="InterPro" id="IPR000626">
    <property type="entry name" value="Ubiquitin-like_dom"/>
</dbReference>
<evidence type="ECO:0000313" key="4">
    <source>
        <dbReference type="EMBL" id="KAJ2782385.1"/>
    </source>
</evidence>
<dbReference type="CDD" id="cd17039">
    <property type="entry name" value="Ubl_ubiquitin_like"/>
    <property type="match status" value="1"/>
</dbReference>
<dbReference type="SMART" id="SM00727">
    <property type="entry name" value="STI1"/>
    <property type="match status" value="1"/>
</dbReference>
<dbReference type="EMBL" id="JANBUL010000074">
    <property type="protein sequence ID" value="KAJ2782385.1"/>
    <property type="molecule type" value="Genomic_DNA"/>
</dbReference>
<evidence type="ECO:0000313" key="5">
    <source>
        <dbReference type="Proteomes" id="UP001140217"/>
    </source>
</evidence>
<dbReference type="InterPro" id="IPR009060">
    <property type="entry name" value="UBA-like_sf"/>
</dbReference>